<evidence type="ECO:0000313" key="1">
    <source>
        <dbReference type="EMBL" id="KAF4747977.1"/>
    </source>
</evidence>
<proteinExistence type="predicted"/>
<keyword evidence="2" id="KW-1185">Reference proteome</keyword>
<accession>A0A7J6TT71</accession>
<dbReference type="AlphaFoldDB" id="A0A7J6TT71"/>
<evidence type="ECO:0000313" key="2">
    <source>
        <dbReference type="Proteomes" id="UP000553632"/>
    </source>
</evidence>
<name>A0A7J6TT71_PEROL</name>
<dbReference type="Proteomes" id="UP000553632">
    <property type="component" value="Unassembled WGS sequence"/>
</dbReference>
<dbReference type="EMBL" id="JABANO010008775">
    <property type="protein sequence ID" value="KAF4747977.1"/>
    <property type="molecule type" value="Genomic_DNA"/>
</dbReference>
<protein>
    <submittedName>
        <fullName evidence="1">Uncharacterized protein</fullName>
    </submittedName>
</protein>
<comment type="caution">
    <text evidence="1">The sequence shown here is derived from an EMBL/GenBank/DDBJ whole genome shotgun (WGS) entry which is preliminary data.</text>
</comment>
<reference evidence="1 2" key="1">
    <citation type="submission" date="2020-04" db="EMBL/GenBank/DDBJ databases">
        <title>Perkinsus olseni comparative genomics.</title>
        <authorList>
            <person name="Bogema D.R."/>
        </authorList>
    </citation>
    <scope>NUCLEOTIDE SEQUENCE [LARGE SCALE GENOMIC DNA]</scope>
    <source>
        <strain evidence="1 2">ATCC PRA-207</strain>
    </source>
</reference>
<gene>
    <name evidence="1" type="ORF">FOZ63_022405</name>
</gene>
<feature type="non-terminal residue" evidence="1">
    <location>
        <position position="1"/>
    </location>
</feature>
<organism evidence="1 2">
    <name type="scientific">Perkinsus olseni</name>
    <name type="common">Perkinsus atlanticus</name>
    <dbReference type="NCBI Taxonomy" id="32597"/>
    <lineage>
        <taxon>Eukaryota</taxon>
        <taxon>Sar</taxon>
        <taxon>Alveolata</taxon>
        <taxon>Perkinsozoa</taxon>
        <taxon>Perkinsea</taxon>
        <taxon>Perkinsida</taxon>
        <taxon>Perkinsidae</taxon>
        <taxon>Perkinsus</taxon>
    </lineage>
</organism>
<sequence length="130" mass="14516">MHPTQILEQTHRTLRVDTRTLSLKRPQLVTLAPHVLRRCFDQDTTVRLWAVRCLHTIVGAADALDDDRSDDDEAEEGQVLSDEDCQLVSNLVWHPDLALRMEAMTFVDSHVFGDPGVLRGVSARDGGDAS</sequence>